<dbReference type="Proteomes" id="UP000011686">
    <property type="component" value="Chromosome"/>
</dbReference>
<evidence type="ECO:0000256" key="7">
    <source>
        <dbReference type="ARBA" id="ARBA00022679"/>
    </source>
</evidence>
<dbReference type="GO" id="GO:0009245">
    <property type="term" value="P:lipid A biosynthetic process"/>
    <property type="evidence" value="ECO:0007669"/>
    <property type="project" value="UniProtKB-UniRule"/>
</dbReference>
<keyword evidence="11 13" id="KW-0443">Lipid metabolism</keyword>
<dbReference type="PANTHER" id="PTHR42724">
    <property type="entry name" value="TETRAACYLDISACCHARIDE 4'-KINASE"/>
    <property type="match status" value="1"/>
</dbReference>
<name>M1LTY8_9PROT</name>
<evidence type="ECO:0000256" key="12">
    <source>
        <dbReference type="ARBA" id="ARBA00029757"/>
    </source>
</evidence>
<comment type="function">
    <text evidence="1 13">Transfers the gamma-phosphate of ATP to the 4'-position of a tetraacyldisaccharide 1-phosphate intermediate (termed DS-1-P) to form tetraacyldisaccharide 1,4'-bis-phosphate (lipid IVA).</text>
</comment>
<comment type="similarity">
    <text evidence="13">Belongs to the LpxK family.</text>
</comment>
<keyword evidence="6 13" id="KW-0441">Lipid A biosynthesis</keyword>
<keyword evidence="8 13" id="KW-0547">Nucleotide-binding</keyword>
<dbReference type="NCBIfam" id="TIGR00682">
    <property type="entry name" value="lpxK"/>
    <property type="match status" value="1"/>
</dbReference>
<evidence type="ECO:0000256" key="5">
    <source>
        <dbReference type="ARBA" id="ARBA00022516"/>
    </source>
</evidence>
<evidence type="ECO:0000313" key="14">
    <source>
        <dbReference type="EMBL" id="AGF47576.1"/>
    </source>
</evidence>
<dbReference type="EC" id="2.7.1.130" evidence="3 13"/>
<dbReference type="GO" id="GO:0005524">
    <property type="term" value="F:ATP binding"/>
    <property type="evidence" value="ECO:0007669"/>
    <property type="project" value="UniProtKB-UniRule"/>
</dbReference>
<evidence type="ECO:0000256" key="10">
    <source>
        <dbReference type="ARBA" id="ARBA00022840"/>
    </source>
</evidence>
<evidence type="ECO:0000256" key="6">
    <source>
        <dbReference type="ARBA" id="ARBA00022556"/>
    </source>
</evidence>
<evidence type="ECO:0000256" key="8">
    <source>
        <dbReference type="ARBA" id="ARBA00022741"/>
    </source>
</evidence>
<reference evidence="14 15" key="1">
    <citation type="journal article" date="2013" name="Genome Biol. Evol.">
        <title>Genome evolution and phylogenomic analysis of candidatus kinetoplastibacterium, the betaproteobacterial endosymbionts of strigomonas and angomonas.</title>
        <authorList>
            <person name="Alves J.M."/>
            <person name="Serrano M.G."/>
            <person name="Maia da Silva F."/>
            <person name="Voegtly L.J."/>
            <person name="Matveyev A.V."/>
            <person name="Teixeira M.M."/>
            <person name="Camargo E.P."/>
            <person name="Buck G.A."/>
        </authorList>
    </citation>
    <scope>NUCLEOTIDE SEQUENCE [LARGE SCALE GENOMIC DNA]</scope>
    <source>
        <strain evidence="14 15">TCC036E</strain>
    </source>
</reference>
<organism evidence="14 15">
    <name type="scientific">Candidatus Kinetoplastidibacterium crithidiae TCC036E</name>
    <dbReference type="NCBI Taxonomy" id="1208918"/>
    <lineage>
        <taxon>Bacteria</taxon>
        <taxon>Pseudomonadati</taxon>
        <taxon>Pseudomonadota</taxon>
        <taxon>Betaproteobacteria</taxon>
        <taxon>Candidatus Kinetoplastidibacterium</taxon>
    </lineage>
</organism>
<dbReference type="Pfam" id="PF02606">
    <property type="entry name" value="LpxK"/>
    <property type="match status" value="1"/>
</dbReference>
<evidence type="ECO:0000256" key="11">
    <source>
        <dbReference type="ARBA" id="ARBA00023098"/>
    </source>
</evidence>
<gene>
    <name evidence="13" type="primary">lpxK</name>
    <name evidence="14" type="ORF">CDEE_0540</name>
</gene>
<comment type="pathway">
    <text evidence="2 13">Glycolipid biosynthesis; lipid IV(A) biosynthesis; lipid IV(A) from (3R)-3-hydroxytetradecanoyl-[acyl-carrier-protein] and UDP-N-acetyl-alpha-D-glucosamine: step 6/6.</text>
</comment>
<protein>
    <recommendedName>
        <fullName evidence="4 13">Tetraacyldisaccharide 4'-kinase</fullName>
        <ecNumber evidence="3 13">2.7.1.130</ecNumber>
    </recommendedName>
    <alternativeName>
        <fullName evidence="12 13">Lipid A 4'-kinase</fullName>
    </alternativeName>
</protein>
<keyword evidence="7 13" id="KW-0808">Transferase</keyword>
<evidence type="ECO:0000256" key="3">
    <source>
        <dbReference type="ARBA" id="ARBA00012071"/>
    </source>
</evidence>
<dbReference type="AlphaFoldDB" id="M1LTY8"/>
<dbReference type="RefSeq" id="WP_015389084.1">
    <property type="nucleotide sequence ID" value="NC_020283.1"/>
</dbReference>
<dbReference type="GO" id="GO:0005886">
    <property type="term" value="C:plasma membrane"/>
    <property type="evidence" value="ECO:0007669"/>
    <property type="project" value="TreeGrafter"/>
</dbReference>
<dbReference type="PANTHER" id="PTHR42724:SF1">
    <property type="entry name" value="TETRAACYLDISACCHARIDE 4'-KINASE, MITOCHONDRIAL-RELATED"/>
    <property type="match status" value="1"/>
</dbReference>
<comment type="catalytic activity">
    <reaction evidence="13">
        <text>a lipid A disaccharide + ATP = a lipid IVA + ADP + H(+)</text>
        <dbReference type="Rhea" id="RHEA:67840"/>
        <dbReference type="ChEBI" id="CHEBI:15378"/>
        <dbReference type="ChEBI" id="CHEBI:30616"/>
        <dbReference type="ChEBI" id="CHEBI:176343"/>
        <dbReference type="ChEBI" id="CHEBI:176425"/>
        <dbReference type="ChEBI" id="CHEBI:456216"/>
        <dbReference type="EC" id="2.7.1.130"/>
    </reaction>
</comment>
<keyword evidence="15" id="KW-1185">Reference proteome</keyword>
<dbReference type="KEGG" id="kct:CDEE_0540"/>
<evidence type="ECO:0000256" key="13">
    <source>
        <dbReference type="HAMAP-Rule" id="MF_00409"/>
    </source>
</evidence>
<dbReference type="HAMAP" id="MF_00409">
    <property type="entry name" value="LpxK"/>
    <property type="match status" value="1"/>
</dbReference>
<dbReference type="HOGENOM" id="CLU_038816_2_0_4"/>
<proteinExistence type="inferred from homology"/>
<feature type="binding site" evidence="13">
    <location>
        <begin position="50"/>
        <end position="57"/>
    </location>
    <ligand>
        <name>ATP</name>
        <dbReference type="ChEBI" id="CHEBI:30616"/>
    </ligand>
</feature>
<dbReference type="EMBL" id="CP003804">
    <property type="protein sequence ID" value="AGF47576.1"/>
    <property type="molecule type" value="Genomic_DNA"/>
</dbReference>
<evidence type="ECO:0000313" key="15">
    <source>
        <dbReference type="Proteomes" id="UP000011686"/>
    </source>
</evidence>
<dbReference type="GO" id="GO:0009029">
    <property type="term" value="F:lipid-A 4'-kinase activity"/>
    <property type="evidence" value="ECO:0007669"/>
    <property type="project" value="UniProtKB-UniRule"/>
</dbReference>
<accession>M1LTY8</accession>
<keyword evidence="9 13" id="KW-0418">Kinase</keyword>
<evidence type="ECO:0000256" key="9">
    <source>
        <dbReference type="ARBA" id="ARBA00022777"/>
    </source>
</evidence>
<dbReference type="SUPFAM" id="SSF52540">
    <property type="entry name" value="P-loop containing nucleoside triphosphate hydrolases"/>
    <property type="match status" value="1"/>
</dbReference>
<keyword evidence="5 13" id="KW-0444">Lipid biosynthesis</keyword>
<evidence type="ECO:0000256" key="4">
    <source>
        <dbReference type="ARBA" id="ARBA00016436"/>
    </source>
</evidence>
<dbReference type="PATRIC" id="fig|1208918.3.peg.274"/>
<dbReference type="GO" id="GO:0009244">
    <property type="term" value="P:lipopolysaccharide core region biosynthetic process"/>
    <property type="evidence" value="ECO:0007669"/>
    <property type="project" value="TreeGrafter"/>
</dbReference>
<dbReference type="STRING" id="1208918.CDEE_0540"/>
<keyword evidence="10 13" id="KW-0067">ATP-binding</keyword>
<sequence>MEKKGFFSKVMSPLSYITMFYNFIKEKTYSFGILNIYRPNVPIIIVGNIYIGGTGKTPVVIAIVKELKSLGWNPAVISRGYGVRIKKDVVIQDIINNPAKIGDEPALINKETGVTVAAHPNRIKAVKALLKHDPEIDVIICDDGLQHKSIARDFEIVVQDERKHGNGKLLPSGPLRESINKLKEVDFIINNVSKHDFKNNSSNHDDNELYMFLEPIHARNVLNRNITMPLKKFSSKKYFKKIVAIAGIGNHERFLTMLEAYKINIDKYIKLDDHFNFQESTFSNIIADVIIITSKDAIKCLNIKDDRLWEIPVIAKFSDYTFIKKISEYIYDFHHK</sequence>
<evidence type="ECO:0000256" key="1">
    <source>
        <dbReference type="ARBA" id="ARBA00002274"/>
    </source>
</evidence>
<dbReference type="UniPathway" id="UPA00359">
    <property type="reaction ID" value="UER00482"/>
</dbReference>
<dbReference type="eggNOG" id="COG1663">
    <property type="taxonomic scope" value="Bacteria"/>
</dbReference>
<evidence type="ECO:0000256" key="2">
    <source>
        <dbReference type="ARBA" id="ARBA00004870"/>
    </source>
</evidence>
<dbReference type="InterPro" id="IPR027417">
    <property type="entry name" value="P-loop_NTPase"/>
</dbReference>
<dbReference type="InterPro" id="IPR003758">
    <property type="entry name" value="LpxK"/>
</dbReference>